<keyword evidence="5 8" id="KW-0812">Transmembrane</keyword>
<dbReference type="Pfam" id="PF13303">
    <property type="entry name" value="PTS_EIIC_2"/>
    <property type="match status" value="1"/>
</dbReference>
<dbReference type="GO" id="GO:0008982">
    <property type="term" value="F:protein-N(PI)-phosphohistidine-sugar phosphotransferase activity"/>
    <property type="evidence" value="ECO:0007669"/>
    <property type="project" value="InterPro"/>
</dbReference>
<comment type="subcellular location">
    <subcellularLocation>
        <location evidence="1">Cell membrane</location>
        <topology evidence="1">Multi-pass membrane protein</topology>
    </subcellularLocation>
</comment>
<accession>A0A6A8MFR2</accession>
<evidence type="ECO:0000256" key="3">
    <source>
        <dbReference type="ARBA" id="ARBA00022475"/>
    </source>
</evidence>
<dbReference type="EMBL" id="VUMX01000022">
    <property type="protein sequence ID" value="MST87563.1"/>
    <property type="molecule type" value="Genomic_DNA"/>
</dbReference>
<feature type="transmembrane region" description="Helical" evidence="8">
    <location>
        <begin position="186"/>
        <end position="206"/>
    </location>
</feature>
<evidence type="ECO:0000313" key="10">
    <source>
        <dbReference type="EMBL" id="MST87563.1"/>
    </source>
</evidence>
<feature type="transmembrane region" description="Helical" evidence="8">
    <location>
        <begin position="21"/>
        <end position="41"/>
    </location>
</feature>
<gene>
    <name evidence="10" type="ORF">FYJ62_07985</name>
</gene>
<evidence type="ECO:0000256" key="7">
    <source>
        <dbReference type="ARBA" id="ARBA00023136"/>
    </source>
</evidence>
<dbReference type="RefSeq" id="WP_154549169.1">
    <property type="nucleotide sequence ID" value="NZ_VUMX01000022.1"/>
</dbReference>
<feature type="domain" description="Phosphotransferase system EIIC" evidence="9">
    <location>
        <begin position="16"/>
        <end position="352"/>
    </location>
</feature>
<evidence type="ECO:0000259" key="9">
    <source>
        <dbReference type="Pfam" id="PF13303"/>
    </source>
</evidence>
<keyword evidence="3" id="KW-1003">Cell membrane</keyword>
<feature type="transmembrane region" description="Helical" evidence="8">
    <location>
        <begin position="269"/>
        <end position="288"/>
    </location>
</feature>
<keyword evidence="11" id="KW-1185">Reference proteome</keyword>
<dbReference type="InterPro" id="IPR003352">
    <property type="entry name" value="PTS_EIIC"/>
</dbReference>
<feature type="transmembrane region" description="Helical" evidence="8">
    <location>
        <begin position="110"/>
        <end position="134"/>
    </location>
</feature>
<evidence type="ECO:0000256" key="6">
    <source>
        <dbReference type="ARBA" id="ARBA00022989"/>
    </source>
</evidence>
<comment type="caution">
    <text evidence="10">The sequence shown here is derived from an EMBL/GenBank/DDBJ whole genome shotgun (WGS) entry which is preliminary data.</text>
</comment>
<dbReference type="AlphaFoldDB" id="A0A6A8MFR2"/>
<name>A0A6A8MFR2_9LACO</name>
<evidence type="ECO:0000256" key="2">
    <source>
        <dbReference type="ARBA" id="ARBA00022448"/>
    </source>
</evidence>
<feature type="transmembrane region" description="Helical" evidence="8">
    <location>
        <begin position="318"/>
        <end position="336"/>
    </location>
</feature>
<keyword evidence="6 8" id="KW-1133">Transmembrane helix</keyword>
<feature type="transmembrane region" description="Helical" evidence="8">
    <location>
        <begin position="213"/>
        <end position="238"/>
    </location>
</feature>
<evidence type="ECO:0000256" key="1">
    <source>
        <dbReference type="ARBA" id="ARBA00004651"/>
    </source>
</evidence>
<evidence type="ECO:0000256" key="4">
    <source>
        <dbReference type="ARBA" id="ARBA00022597"/>
    </source>
</evidence>
<feature type="transmembrane region" description="Helical" evidence="8">
    <location>
        <begin position="53"/>
        <end position="73"/>
    </location>
</feature>
<evidence type="ECO:0000256" key="5">
    <source>
        <dbReference type="ARBA" id="ARBA00022692"/>
    </source>
</evidence>
<dbReference type="GO" id="GO:0009401">
    <property type="term" value="P:phosphoenolpyruvate-dependent sugar phosphotransferase system"/>
    <property type="evidence" value="ECO:0007669"/>
    <property type="project" value="InterPro"/>
</dbReference>
<keyword evidence="7 8" id="KW-0472">Membrane</keyword>
<dbReference type="OrthoDB" id="396983at2"/>
<feature type="transmembrane region" description="Helical" evidence="8">
    <location>
        <begin position="141"/>
        <end position="161"/>
    </location>
</feature>
<sequence length="357" mass="36963">MSGTTQPKETVGSFVMKVLNGSATAIIVSLLPSAILSTFLTPFAPTNTVVANLLHIVTVFQYFFAVMCGFSTAKQFGLGYTESACVGGAAFLGSGCVTAVPTTVKGVKTVVFQLAGMGDVINTMLTAAVAVLFIKWVGNRFGSLSIVFFPILAGTGVGWLGTLTKPYVSLVTTGIGDVINTFTKLAPYPMCILIAMSFAIVIITPLSTVAISVAIGLAGMGSAAAGFGLASAAAFLIWATLKVDKPGVQVAIFLGAIKMMMPNFLRHPVIGIPVALTAAVSTLSVPMLGMQGTPASGGFGLIGAVSPLAAYNAGFHNVPVLVLVWVVVPFAVGYLMKKIFVDWTKLCKPEYFVSPAQ</sequence>
<dbReference type="GO" id="GO:0005886">
    <property type="term" value="C:plasma membrane"/>
    <property type="evidence" value="ECO:0007669"/>
    <property type="project" value="UniProtKB-SubCell"/>
</dbReference>
<organism evidence="10 11">
    <name type="scientific">Lactobacillus porci</name>
    <dbReference type="NCBI Taxonomy" id="2012477"/>
    <lineage>
        <taxon>Bacteria</taxon>
        <taxon>Bacillati</taxon>
        <taxon>Bacillota</taxon>
        <taxon>Bacilli</taxon>
        <taxon>Lactobacillales</taxon>
        <taxon>Lactobacillaceae</taxon>
        <taxon>Lactobacillus</taxon>
    </lineage>
</organism>
<protein>
    <submittedName>
        <fullName evidence="10">PTS sugar transporter subunit IIC</fullName>
    </submittedName>
</protein>
<reference evidence="10 11" key="1">
    <citation type="submission" date="2019-08" db="EMBL/GenBank/DDBJ databases">
        <title>In-depth cultivation of the pig gut microbiome towards novel bacterial diversity and tailored functional studies.</title>
        <authorList>
            <person name="Wylensek D."/>
            <person name="Hitch T.C.A."/>
            <person name="Clavel T."/>
        </authorList>
    </citation>
    <scope>NUCLEOTIDE SEQUENCE [LARGE SCALE GENOMIC DNA]</scope>
    <source>
        <strain evidence="10 11">Bifido-178-WT-2B</strain>
    </source>
</reference>
<evidence type="ECO:0000313" key="11">
    <source>
        <dbReference type="Proteomes" id="UP000438120"/>
    </source>
</evidence>
<keyword evidence="4 10" id="KW-0762">Sugar transport</keyword>
<proteinExistence type="predicted"/>
<keyword evidence="2" id="KW-0813">Transport</keyword>
<feature type="transmembrane region" description="Helical" evidence="8">
    <location>
        <begin position="85"/>
        <end position="104"/>
    </location>
</feature>
<dbReference type="Proteomes" id="UP000438120">
    <property type="component" value="Unassembled WGS sequence"/>
</dbReference>
<evidence type="ECO:0000256" key="8">
    <source>
        <dbReference type="SAM" id="Phobius"/>
    </source>
</evidence>